<comment type="caution">
    <text evidence="2">The sequence shown here is derived from an EMBL/GenBank/DDBJ whole genome shotgun (WGS) entry which is preliminary data.</text>
</comment>
<feature type="transmembrane region" description="Helical" evidence="1">
    <location>
        <begin position="7"/>
        <end position="32"/>
    </location>
</feature>
<accession>A0A1F4UT91</accession>
<dbReference type="Proteomes" id="UP000177458">
    <property type="component" value="Unassembled WGS sequence"/>
</dbReference>
<gene>
    <name evidence="2" type="ORF">A3A69_01230</name>
</gene>
<evidence type="ECO:0000313" key="2">
    <source>
        <dbReference type="EMBL" id="OGC48165.1"/>
    </source>
</evidence>
<reference evidence="2 3" key="1">
    <citation type="journal article" date="2016" name="Nat. Commun.">
        <title>Thousands of microbial genomes shed light on interconnected biogeochemical processes in an aquifer system.</title>
        <authorList>
            <person name="Anantharaman K."/>
            <person name="Brown C.T."/>
            <person name="Hug L.A."/>
            <person name="Sharon I."/>
            <person name="Castelle C.J."/>
            <person name="Probst A.J."/>
            <person name="Thomas B.C."/>
            <person name="Singh A."/>
            <person name="Wilkins M.J."/>
            <person name="Karaoz U."/>
            <person name="Brodie E.L."/>
            <person name="Williams K.H."/>
            <person name="Hubbard S.S."/>
            <person name="Banfield J.F."/>
        </authorList>
    </citation>
    <scope>NUCLEOTIDE SEQUENCE [LARGE SCALE GENOMIC DNA]</scope>
</reference>
<evidence type="ECO:0000256" key="1">
    <source>
        <dbReference type="SAM" id="Phobius"/>
    </source>
</evidence>
<sequence>MRLLRLILFIFIFSLVIFIFLIFFSPLTFLFALSESSLFKVVQLVFFIVLGLIVVAGIWLLIRFKFGLRAVFLVPLTLLLTASTVFCFFVIYGYLIRENAAYEVSKFENVIYNALGKNSAYSKFINYQLIPGKNGRKGILKVTMQLKFPKEGKYEVEGLLMPLKENVTYDIEAISQRMNSNEFIWDNTFREYSKQVIIADDRNFHDLTFTFSLDEYGAPDSYKNHGMSISIMRQDLTDVLGIPEAYVYIENEGIAENLVEMDTSYLNKKFKIPYYFFIFY</sequence>
<feature type="transmembrane region" description="Helical" evidence="1">
    <location>
        <begin position="71"/>
        <end position="95"/>
    </location>
</feature>
<organism evidence="2 3">
    <name type="scientific">candidate division WWE3 bacterium RIFCSPLOWO2_01_FULL_37_15</name>
    <dbReference type="NCBI Taxonomy" id="1802622"/>
    <lineage>
        <taxon>Bacteria</taxon>
        <taxon>Katanobacteria</taxon>
    </lineage>
</organism>
<proteinExistence type="predicted"/>
<keyword evidence="1" id="KW-0472">Membrane</keyword>
<protein>
    <submittedName>
        <fullName evidence="2">Uncharacterized protein</fullName>
    </submittedName>
</protein>
<keyword evidence="1" id="KW-1133">Transmembrane helix</keyword>
<dbReference type="EMBL" id="MEVF01000045">
    <property type="protein sequence ID" value="OGC48165.1"/>
    <property type="molecule type" value="Genomic_DNA"/>
</dbReference>
<name>A0A1F4UT91_UNCKA</name>
<dbReference type="AlphaFoldDB" id="A0A1F4UT91"/>
<feature type="transmembrane region" description="Helical" evidence="1">
    <location>
        <begin position="44"/>
        <end position="62"/>
    </location>
</feature>
<keyword evidence="1" id="KW-0812">Transmembrane</keyword>
<evidence type="ECO:0000313" key="3">
    <source>
        <dbReference type="Proteomes" id="UP000177458"/>
    </source>
</evidence>